<evidence type="ECO:0000256" key="3">
    <source>
        <dbReference type="ARBA" id="ARBA00022840"/>
    </source>
</evidence>
<dbReference type="Proteomes" id="UP000708208">
    <property type="component" value="Unassembled WGS sequence"/>
</dbReference>
<proteinExistence type="inferred from homology"/>
<evidence type="ECO:0000259" key="9">
    <source>
        <dbReference type="PROSITE" id="PS51456"/>
    </source>
</evidence>
<dbReference type="GO" id="GO:0003774">
    <property type="term" value="F:cytoskeletal motor activity"/>
    <property type="evidence" value="ECO:0007669"/>
    <property type="project" value="UniProtKB-UniRule"/>
</dbReference>
<dbReference type="GO" id="GO:0005524">
    <property type="term" value="F:ATP binding"/>
    <property type="evidence" value="ECO:0007669"/>
    <property type="project" value="UniProtKB-UniRule"/>
</dbReference>
<dbReference type="InterPro" id="IPR000048">
    <property type="entry name" value="IQ_motif_EF-hand-BS"/>
</dbReference>
<dbReference type="Pfam" id="PF00063">
    <property type="entry name" value="Myosin_head"/>
    <property type="match status" value="1"/>
</dbReference>
<feature type="binding site" evidence="7">
    <location>
        <begin position="172"/>
        <end position="179"/>
    </location>
    <ligand>
        <name>ATP</name>
        <dbReference type="ChEBI" id="CHEBI:30616"/>
    </ligand>
</feature>
<evidence type="ECO:0000256" key="4">
    <source>
        <dbReference type="ARBA" id="ARBA00023123"/>
    </source>
</evidence>
<keyword evidence="5 7" id="KW-0505">Motor protein</keyword>
<dbReference type="GO" id="GO:0048731">
    <property type="term" value="P:system development"/>
    <property type="evidence" value="ECO:0007669"/>
    <property type="project" value="UniProtKB-ARBA"/>
</dbReference>
<evidence type="ECO:0000256" key="2">
    <source>
        <dbReference type="ARBA" id="ARBA00022741"/>
    </source>
</evidence>
<protein>
    <submittedName>
        <fullName evidence="10">Uncharacterized protein</fullName>
    </submittedName>
</protein>
<dbReference type="Pfam" id="PF00784">
    <property type="entry name" value="MyTH4"/>
    <property type="match status" value="1"/>
</dbReference>
<dbReference type="PROSITE" id="PS51016">
    <property type="entry name" value="MYTH4"/>
    <property type="match status" value="1"/>
</dbReference>
<keyword evidence="6 7" id="KW-0009">Actin-binding</keyword>
<reference evidence="10" key="1">
    <citation type="submission" date="2021-06" db="EMBL/GenBank/DDBJ databases">
        <authorList>
            <person name="Hodson N. C."/>
            <person name="Mongue J. A."/>
            <person name="Jaron S. K."/>
        </authorList>
    </citation>
    <scope>NUCLEOTIDE SEQUENCE</scope>
</reference>
<sequence>MSEFSQGEKVWFEPSGLGYSVPGVVTEFHRQGGVVIIETAQDQENGDIKESQNSTPQNNTFTVEVGGSNALKRRYFDNPVDDMVQLSDLSEEAILWNVKKRYEAGSIYTYIGSILLAVNPYKMFDIYGLPYVKRYEGKFVNSTLPPHLFAIGSSAYTRMVKDKKPQVVVISGESGSGKTEAAKLVVGYLALVNKSNSNLITEQILEAGPLLESFGNAKTIKNDNSSRFGKYVHVYFHEGKIIGAKINEYLLEKSRIVTQNVGERNYHVFYEMLRGLGKDLREKYGLGSADKYFYLNQGGATSISGKEDFRDFSSLLGSMEILGLSSDEIDSVLRILAAVLHLGNIYFHRKTMKHGVEGVEIGSDAEIQWTGHLLHLNPDGIRRALMFKTTEARGERVVTPLSIDQSLDNRDAIAKVLYSNLFTWLVARVNRIVFNQRDTPERICILDIFGFEDFQENNSFEQLCINYANETLQHHLNRHIFKLEQMDYSKEKIEWEFIMYDDNSCVLSLMGKKPVGILHLLDDESNFPKGTDVSFLEKSHYNHALNEYYLRPRIGCNEFGVKHYAGPVFYNVEGFLEKNRDTLRADVMQLLSSSTSQIISRMFKSNTSTRNVNLKNRFITMKPRAPTVAARFSDSLNNLLESMGKCYPWFVRCIKPNQMKMAEVFDVPLVQQQLKYTGVLETIRIRKHGYPYRLTYRQFATTYKCLIQGNYHTNDTDVTREILSHFSNKNFQFGSHKIFIRTSLEEELEIKRNQVHNDSAMKIQANVRGFLTRKLYKRNIKAAIIIQSFIRMLITRSEYLSLKRASTTLQKHWRGVKGRRRAKAIKEEKTRMLENRNRILTSGAVGHLEIPAQLAFSLHRLADAPKQPKENNVIKVSPSNISAFVRKKQLPKKLEVNEPRLLTSLGHRREPITAPFLKDSPVEESLSTFKLILRYMNESNTNEDRDLLIQSYIIKRCLQNPGLRDEILIQLVNQTHTQDKQQKEKVLHLLGNCLSSFPPSEEIYSHLYRFATTLDHPFANQVVSKLKDCQLNSTRLNSPCYLESKCLKLKCDSSFSINLPQLGDATVGGIGSWEVYSNVGGWVWDAYNDLNSSATLGSAVGLGWGIDVVWDGRVEETYSSGYIHDYFSYLEDEDSKNPVFQSYKYLNRPQVPPPQPPEPLQQLAKRRTDMKTTRSLENLLSMKTYLSSSKLNERYNNLSIDNLVFDDYEIRPEMKESPGNEIMSSFPPSEAGPSNQRQVEDFYEVEKIKSRRAGPPRFIKASSAASKKSSIAGSYSSRHYIEKASDGVIRSSALSDTSEAPSLASHVRRVRVPSQASDVDQFLDDLFSPVLDDGGMDDMSDVRSIVHSIK</sequence>
<dbReference type="PANTHER" id="PTHR22692">
    <property type="entry name" value="MYOSIN VII, XV"/>
    <property type="match status" value="1"/>
</dbReference>
<keyword evidence="3 7" id="KW-0067">ATP-binding</keyword>
<dbReference type="OrthoDB" id="8183065at2759"/>
<dbReference type="SMART" id="SM00242">
    <property type="entry name" value="MYSc"/>
    <property type="match status" value="1"/>
</dbReference>
<dbReference type="PANTHER" id="PTHR22692:SF26">
    <property type="entry name" value="SH3 DOMAIN-CONTAINING PROTEIN"/>
    <property type="match status" value="1"/>
</dbReference>
<evidence type="ECO:0000259" key="8">
    <source>
        <dbReference type="PROSITE" id="PS51016"/>
    </source>
</evidence>
<dbReference type="EMBL" id="CAJVCH010306105">
    <property type="protein sequence ID" value="CAG7785878.1"/>
    <property type="molecule type" value="Genomic_DNA"/>
</dbReference>
<dbReference type="GO" id="GO:0016459">
    <property type="term" value="C:myosin complex"/>
    <property type="evidence" value="ECO:0007669"/>
    <property type="project" value="UniProtKB-KW"/>
</dbReference>
<accession>A0A8J2P8N4</accession>
<comment type="caution">
    <text evidence="10">The sequence shown here is derived from an EMBL/GenBank/DDBJ whole genome shotgun (WGS) entry which is preliminary data.</text>
</comment>
<dbReference type="GO" id="GO:0009888">
    <property type="term" value="P:tissue development"/>
    <property type="evidence" value="ECO:0007669"/>
    <property type="project" value="UniProtKB-ARBA"/>
</dbReference>
<keyword evidence="4 7" id="KW-0518">Myosin</keyword>
<evidence type="ECO:0000313" key="10">
    <source>
        <dbReference type="EMBL" id="CAG7785878.1"/>
    </source>
</evidence>
<dbReference type="PROSITE" id="PS51456">
    <property type="entry name" value="MYOSIN_MOTOR"/>
    <property type="match status" value="1"/>
</dbReference>
<dbReference type="Pfam" id="PF00612">
    <property type="entry name" value="IQ"/>
    <property type="match status" value="3"/>
</dbReference>
<dbReference type="GO" id="GO:0048513">
    <property type="term" value="P:animal organ development"/>
    <property type="evidence" value="ECO:0007669"/>
    <property type="project" value="UniProtKB-ARBA"/>
</dbReference>
<feature type="domain" description="Myosin motor" evidence="9">
    <location>
        <begin position="78"/>
        <end position="753"/>
    </location>
</feature>
<dbReference type="SMART" id="SM00139">
    <property type="entry name" value="MyTH4"/>
    <property type="match status" value="1"/>
</dbReference>
<dbReference type="InterPro" id="IPR000857">
    <property type="entry name" value="MyTH4_dom"/>
</dbReference>
<keyword evidence="11" id="KW-1185">Reference proteome</keyword>
<organism evidence="10 11">
    <name type="scientific">Allacma fusca</name>
    <dbReference type="NCBI Taxonomy" id="39272"/>
    <lineage>
        <taxon>Eukaryota</taxon>
        <taxon>Metazoa</taxon>
        <taxon>Ecdysozoa</taxon>
        <taxon>Arthropoda</taxon>
        <taxon>Hexapoda</taxon>
        <taxon>Collembola</taxon>
        <taxon>Symphypleona</taxon>
        <taxon>Sminthuridae</taxon>
        <taxon>Allacma</taxon>
    </lineage>
</organism>
<dbReference type="SMART" id="SM00015">
    <property type="entry name" value="IQ"/>
    <property type="match status" value="3"/>
</dbReference>
<dbReference type="FunFam" id="1.10.10.820:FF:000001">
    <property type="entry name" value="Myosin heavy chain"/>
    <property type="match status" value="1"/>
</dbReference>
<dbReference type="InterPro" id="IPR051567">
    <property type="entry name" value="Unconventional_Myosin_ATPase"/>
</dbReference>
<feature type="region of interest" description="Actin-binding" evidence="7">
    <location>
        <begin position="636"/>
        <end position="658"/>
    </location>
</feature>
<evidence type="ECO:0000256" key="1">
    <source>
        <dbReference type="ARBA" id="ARBA00008314"/>
    </source>
</evidence>
<dbReference type="PROSITE" id="PS50096">
    <property type="entry name" value="IQ"/>
    <property type="match status" value="3"/>
</dbReference>
<evidence type="ECO:0000256" key="6">
    <source>
        <dbReference type="ARBA" id="ARBA00023203"/>
    </source>
</evidence>
<evidence type="ECO:0000256" key="7">
    <source>
        <dbReference type="PROSITE-ProRule" id="PRU00782"/>
    </source>
</evidence>
<dbReference type="GO" id="GO:0003779">
    <property type="term" value="F:actin binding"/>
    <property type="evidence" value="ECO:0007669"/>
    <property type="project" value="UniProtKB-KW"/>
</dbReference>
<comment type="similarity">
    <text evidence="1 7">Belongs to the TRAFAC class myosin-kinesin ATPase superfamily. Myosin family.</text>
</comment>
<evidence type="ECO:0000313" key="11">
    <source>
        <dbReference type="Proteomes" id="UP000708208"/>
    </source>
</evidence>
<feature type="domain" description="MyTH4" evidence="8">
    <location>
        <begin position="907"/>
        <end position="1048"/>
    </location>
</feature>
<gene>
    <name evidence="10" type="ORF">AFUS01_LOCUS24474</name>
</gene>
<keyword evidence="2 7" id="KW-0547">Nucleotide-binding</keyword>
<name>A0A8J2P8N4_9HEXA</name>
<dbReference type="InterPro" id="IPR001609">
    <property type="entry name" value="Myosin_head_motor_dom-like"/>
</dbReference>
<evidence type="ECO:0000256" key="5">
    <source>
        <dbReference type="ARBA" id="ARBA00023175"/>
    </source>
</evidence>